<name>A0ACB9RY49_9MYRT</name>
<comment type="caution">
    <text evidence="1">The sequence shown here is derived from an EMBL/GenBank/DDBJ whole genome shotgun (WGS) entry which is preliminary data.</text>
</comment>
<keyword evidence="2" id="KW-1185">Reference proteome</keyword>
<sequence length="385" mass="43101">MVKRDCAGSYMEEVKKEGGFVKAGGLDDGRSRLRMKPNDSLLPGLINDVALNCIAWVSRSDYGSLSCINTRFNKLIKSGVLYELRKQLGVTEQWVYLVYDPRGWEAFDPSRNKWMTLPKIPCDECFNHADKESLTVGSELLVFGREFLDFVIWRYSLVTRNWVKCEDMHHKRCLFGSGSHGSIAIIAGGTDQKGKILKSAEMYDSSTGTWKLLPSMHSPRRLCSGFFMDDKFYVIGGMSSPTESLTCGEEYDLETKRWRKIENMYPNVSRAAQAPPLVAVVDNQLYSVEHSTNMVKKYNKANNTWDVMGRLPVRADLSSGWGLAFKAYGHELLVVGGQRGPDSEGVVLSSWSPESGAVDGMLNWKVLGVKENAGVFVYNCAVMDC</sequence>
<gene>
    <name evidence="1" type="ORF">MLD38_009616</name>
</gene>
<dbReference type="Proteomes" id="UP001057402">
    <property type="component" value="Chromosome 3"/>
</dbReference>
<proteinExistence type="predicted"/>
<accession>A0ACB9RY49</accession>
<evidence type="ECO:0000313" key="2">
    <source>
        <dbReference type="Proteomes" id="UP001057402"/>
    </source>
</evidence>
<protein>
    <submittedName>
        <fullName evidence="1">Uncharacterized protein</fullName>
    </submittedName>
</protein>
<reference evidence="2" key="1">
    <citation type="journal article" date="2023" name="Front. Plant Sci.">
        <title>Chromosomal-level genome assembly of Melastoma candidum provides insights into trichome evolution.</title>
        <authorList>
            <person name="Zhong Y."/>
            <person name="Wu W."/>
            <person name="Sun C."/>
            <person name="Zou P."/>
            <person name="Liu Y."/>
            <person name="Dai S."/>
            <person name="Zhou R."/>
        </authorList>
    </citation>
    <scope>NUCLEOTIDE SEQUENCE [LARGE SCALE GENOMIC DNA]</scope>
</reference>
<dbReference type="EMBL" id="CM042882">
    <property type="protein sequence ID" value="KAI4383819.1"/>
    <property type="molecule type" value="Genomic_DNA"/>
</dbReference>
<organism evidence="1 2">
    <name type="scientific">Melastoma candidum</name>
    <dbReference type="NCBI Taxonomy" id="119954"/>
    <lineage>
        <taxon>Eukaryota</taxon>
        <taxon>Viridiplantae</taxon>
        <taxon>Streptophyta</taxon>
        <taxon>Embryophyta</taxon>
        <taxon>Tracheophyta</taxon>
        <taxon>Spermatophyta</taxon>
        <taxon>Magnoliopsida</taxon>
        <taxon>eudicotyledons</taxon>
        <taxon>Gunneridae</taxon>
        <taxon>Pentapetalae</taxon>
        <taxon>rosids</taxon>
        <taxon>malvids</taxon>
        <taxon>Myrtales</taxon>
        <taxon>Melastomataceae</taxon>
        <taxon>Melastomatoideae</taxon>
        <taxon>Melastomateae</taxon>
        <taxon>Melastoma</taxon>
    </lineage>
</organism>
<evidence type="ECO:0000313" key="1">
    <source>
        <dbReference type="EMBL" id="KAI4383819.1"/>
    </source>
</evidence>